<dbReference type="Proteomes" id="UP000030700">
    <property type="component" value="Unassembled WGS sequence"/>
</dbReference>
<dbReference type="InterPro" id="IPR050107">
    <property type="entry name" value="ABC_carbohydrate_import_ATPase"/>
</dbReference>
<keyword evidence="3" id="KW-1003">Cell membrane</keyword>
<accession>A0A081BMR4</accession>
<evidence type="ECO:0000256" key="9">
    <source>
        <dbReference type="ARBA" id="ARBA00023136"/>
    </source>
</evidence>
<keyword evidence="7" id="KW-0067">ATP-binding</keyword>
<keyword evidence="5" id="KW-0677">Repeat</keyword>
<dbReference type="STRING" id="1499966.U14_02925"/>
<evidence type="ECO:0000256" key="6">
    <source>
        <dbReference type="ARBA" id="ARBA00022741"/>
    </source>
</evidence>
<name>A0A081BMR4_9BACT</name>
<dbReference type="InterPro" id="IPR003593">
    <property type="entry name" value="AAA+_ATPase"/>
</dbReference>
<keyword evidence="9" id="KW-0472">Membrane</keyword>
<evidence type="ECO:0000256" key="5">
    <source>
        <dbReference type="ARBA" id="ARBA00022737"/>
    </source>
</evidence>
<evidence type="ECO:0000256" key="8">
    <source>
        <dbReference type="ARBA" id="ARBA00022967"/>
    </source>
</evidence>
<keyword evidence="12" id="KW-1185">Reference proteome</keyword>
<dbReference type="CDD" id="cd03215">
    <property type="entry name" value="ABC_Carb_Monos_II"/>
    <property type="match status" value="1"/>
</dbReference>
<dbReference type="GO" id="GO:0016887">
    <property type="term" value="F:ATP hydrolysis activity"/>
    <property type="evidence" value="ECO:0007669"/>
    <property type="project" value="InterPro"/>
</dbReference>
<evidence type="ECO:0000313" key="11">
    <source>
        <dbReference type="EMBL" id="GAK51680.1"/>
    </source>
</evidence>
<dbReference type="Gene3D" id="3.40.50.300">
    <property type="entry name" value="P-loop containing nucleotide triphosphate hydrolases"/>
    <property type="match status" value="2"/>
</dbReference>
<evidence type="ECO:0000256" key="3">
    <source>
        <dbReference type="ARBA" id="ARBA00022475"/>
    </source>
</evidence>
<dbReference type="PANTHER" id="PTHR43790">
    <property type="entry name" value="CARBOHYDRATE TRANSPORT ATP-BINDING PROTEIN MG119-RELATED"/>
    <property type="match status" value="1"/>
</dbReference>
<dbReference type="CDD" id="cd03216">
    <property type="entry name" value="ABC_Carb_Monos_I"/>
    <property type="match status" value="1"/>
</dbReference>
<evidence type="ECO:0000259" key="10">
    <source>
        <dbReference type="PROSITE" id="PS50893"/>
    </source>
</evidence>
<dbReference type="InterPro" id="IPR003439">
    <property type="entry name" value="ABC_transporter-like_ATP-bd"/>
</dbReference>
<dbReference type="InterPro" id="IPR027417">
    <property type="entry name" value="P-loop_NTPase"/>
</dbReference>
<dbReference type="SMART" id="SM00382">
    <property type="entry name" value="AAA"/>
    <property type="match status" value="2"/>
</dbReference>
<keyword evidence="8" id="KW-1278">Translocase</keyword>
<dbReference type="GO" id="GO:0005886">
    <property type="term" value="C:plasma membrane"/>
    <property type="evidence" value="ECO:0007669"/>
    <property type="project" value="UniProtKB-SubCell"/>
</dbReference>
<dbReference type="HOGENOM" id="CLU_000604_92_3_0"/>
<feature type="domain" description="ABC transporter" evidence="10">
    <location>
        <begin position="6"/>
        <end position="242"/>
    </location>
</feature>
<dbReference type="PROSITE" id="PS50893">
    <property type="entry name" value="ABC_TRANSPORTER_2"/>
    <property type="match status" value="2"/>
</dbReference>
<gene>
    <name evidence="11" type="ORF">U14_02925</name>
</gene>
<evidence type="ECO:0000313" key="12">
    <source>
        <dbReference type="Proteomes" id="UP000030700"/>
    </source>
</evidence>
<keyword evidence="2" id="KW-0813">Transport</keyword>
<dbReference type="PROSITE" id="PS00211">
    <property type="entry name" value="ABC_TRANSPORTER_1"/>
    <property type="match status" value="1"/>
</dbReference>
<evidence type="ECO:0000256" key="2">
    <source>
        <dbReference type="ARBA" id="ARBA00022448"/>
    </source>
</evidence>
<sequence>MSNEFLVVNKVSKTFAGVHALDNVSLTIQRGEIHCLVGENGSGKSTLIKIISGFYQPDAGEIIVNGKSYTHLSPIEAIRLGIQIIYQDFSLFPNLTVAENLAMNDELERNVRFVNWKQVRRLARAALDRIGVKIDLNADVEELSVADKQLVAISRAILHDAKMIVMDEPTTALTQKEVESLFRIIKNLQQEGIAIVFVSHKLQEVAEISERVTIIRNGKNVANGSIAEFDRAKLIFHMTGKELEETRYHYTPLTPKPQSLFSVRQLGRRGSFEQISFEIFPGEIVGITGLLGSGRTELASALFGLKPADSGQIEVEGRPVAIRSVQDAIRCGIGYVPEDRLTEGLFLEQSIGRNIIIGIVNELANRFGVLKKEAVSREISHAIEYLRIKTPSPYLPVKSLSGGNQQRVVLAKWLAAKGKILILNGPTVGVDVGSKSEIHKTLHELARKQMGILMISDDIPELLQSCQRIVLMHKGRIVDELRDARCNEPEINGQLKALV</sequence>
<reference evidence="11" key="1">
    <citation type="journal article" date="2015" name="PeerJ">
        <title>First genomic representation of candidate bacterial phylum KSB3 points to enhanced environmental sensing as a trigger of wastewater bulking.</title>
        <authorList>
            <person name="Sekiguchi Y."/>
            <person name="Ohashi A."/>
            <person name="Parks D.H."/>
            <person name="Yamauchi T."/>
            <person name="Tyson G.W."/>
            <person name="Hugenholtz P."/>
        </authorList>
    </citation>
    <scope>NUCLEOTIDE SEQUENCE [LARGE SCALE GENOMIC DNA]</scope>
</reference>
<dbReference type="GO" id="GO:0005524">
    <property type="term" value="F:ATP binding"/>
    <property type="evidence" value="ECO:0007669"/>
    <property type="project" value="UniProtKB-KW"/>
</dbReference>
<dbReference type="FunFam" id="3.40.50.300:FF:000127">
    <property type="entry name" value="Ribose import ATP-binding protein RbsA"/>
    <property type="match status" value="1"/>
</dbReference>
<feature type="domain" description="ABC transporter" evidence="10">
    <location>
        <begin position="255"/>
        <end position="499"/>
    </location>
</feature>
<organism evidence="11">
    <name type="scientific">Candidatus Moduliflexus flocculans</name>
    <dbReference type="NCBI Taxonomy" id="1499966"/>
    <lineage>
        <taxon>Bacteria</taxon>
        <taxon>Candidatus Moduliflexota</taxon>
        <taxon>Candidatus Moduliflexia</taxon>
        <taxon>Candidatus Moduliflexales</taxon>
        <taxon>Candidatus Moduliflexaceae</taxon>
    </lineage>
</organism>
<dbReference type="PANTHER" id="PTHR43790:SF1">
    <property type="entry name" value="XYLOSE IMPORT ATP-BINDING PROTEIN XYLG"/>
    <property type="match status" value="1"/>
</dbReference>
<dbReference type="InterPro" id="IPR017871">
    <property type="entry name" value="ABC_transporter-like_CS"/>
</dbReference>
<comment type="subcellular location">
    <subcellularLocation>
        <location evidence="1">Cell membrane</location>
        <topology evidence="1">Peripheral membrane protein</topology>
    </subcellularLocation>
</comment>
<evidence type="ECO:0000256" key="1">
    <source>
        <dbReference type="ARBA" id="ARBA00004202"/>
    </source>
</evidence>
<protein>
    <submittedName>
        <fullName evidence="11">ABC transporter component</fullName>
    </submittedName>
</protein>
<evidence type="ECO:0000256" key="4">
    <source>
        <dbReference type="ARBA" id="ARBA00022597"/>
    </source>
</evidence>
<dbReference type="AlphaFoldDB" id="A0A081BMR4"/>
<keyword evidence="4" id="KW-0762">Sugar transport</keyword>
<dbReference type="SUPFAM" id="SSF52540">
    <property type="entry name" value="P-loop containing nucleoside triphosphate hydrolases"/>
    <property type="match status" value="2"/>
</dbReference>
<proteinExistence type="predicted"/>
<dbReference type="Pfam" id="PF00005">
    <property type="entry name" value="ABC_tran"/>
    <property type="match status" value="2"/>
</dbReference>
<dbReference type="EMBL" id="DF820457">
    <property type="protein sequence ID" value="GAK51680.1"/>
    <property type="molecule type" value="Genomic_DNA"/>
</dbReference>
<evidence type="ECO:0000256" key="7">
    <source>
        <dbReference type="ARBA" id="ARBA00022840"/>
    </source>
</evidence>
<keyword evidence="6" id="KW-0547">Nucleotide-binding</keyword>